<comment type="caution">
    <text evidence="2">The sequence shown here is derived from an EMBL/GenBank/DDBJ whole genome shotgun (WGS) entry which is preliminary data.</text>
</comment>
<organism evidence="2 3">
    <name type="scientific">Claviceps arundinis</name>
    <dbReference type="NCBI Taxonomy" id="1623583"/>
    <lineage>
        <taxon>Eukaryota</taxon>
        <taxon>Fungi</taxon>
        <taxon>Dikarya</taxon>
        <taxon>Ascomycota</taxon>
        <taxon>Pezizomycotina</taxon>
        <taxon>Sordariomycetes</taxon>
        <taxon>Hypocreomycetidae</taxon>
        <taxon>Hypocreales</taxon>
        <taxon>Clavicipitaceae</taxon>
        <taxon>Claviceps</taxon>
    </lineage>
</organism>
<name>A0A9P7MN48_9HYPO</name>
<evidence type="ECO:0000313" key="3">
    <source>
        <dbReference type="Proteomes" id="UP000784919"/>
    </source>
</evidence>
<dbReference type="AlphaFoldDB" id="A0A9P7MN48"/>
<evidence type="ECO:0000256" key="1">
    <source>
        <dbReference type="SAM" id="SignalP"/>
    </source>
</evidence>
<gene>
    <name evidence="2" type="ORF">E4U56_004700</name>
</gene>
<sequence length="119" mass="13050">MQLLSAILVAVAATGAVADIPATTHQSTSTGIHRGPAIYPRWCNHGTSGDGGCEANGRNTYCGYTVQHRADPLLRGLSNDDGYDYLARHDSREFARYEISKIKEKSQDRTAKTMRDDVH</sequence>
<feature type="chain" id="PRO_5040432906" evidence="1">
    <location>
        <begin position="19"/>
        <end position="119"/>
    </location>
</feature>
<dbReference type="Proteomes" id="UP000784919">
    <property type="component" value="Unassembled WGS sequence"/>
</dbReference>
<dbReference type="EMBL" id="SRPS01000306">
    <property type="protein sequence ID" value="KAG5959959.1"/>
    <property type="molecule type" value="Genomic_DNA"/>
</dbReference>
<keyword evidence="1" id="KW-0732">Signal</keyword>
<protein>
    <submittedName>
        <fullName evidence="2">Uncharacterized protein</fullName>
    </submittedName>
</protein>
<proteinExistence type="predicted"/>
<accession>A0A9P7MN48</accession>
<feature type="signal peptide" evidence="1">
    <location>
        <begin position="1"/>
        <end position="18"/>
    </location>
</feature>
<reference evidence="2" key="1">
    <citation type="journal article" date="2020" name="bioRxiv">
        <title>Whole genome comparisons of ergot fungi reveals the divergence and evolution of species within the genus Claviceps are the result of varying mechanisms driving genome evolution and host range expansion.</title>
        <authorList>
            <person name="Wyka S.A."/>
            <person name="Mondo S.J."/>
            <person name="Liu M."/>
            <person name="Dettman J."/>
            <person name="Nalam V."/>
            <person name="Broders K.D."/>
        </authorList>
    </citation>
    <scope>NUCLEOTIDE SEQUENCE</scope>
    <source>
        <strain evidence="2">CCC 1102</strain>
    </source>
</reference>
<dbReference type="OrthoDB" id="4951499at2759"/>
<evidence type="ECO:0000313" key="2">
    <source>
        <dbReference type="EMBL" id="KAG5959959.1"/>
    </source>
</evidence>